<dbReference type="PANTHER" id="PTHR19446">
    <property type="entry name" value="REVERSE TRANSCRIPTASES"/>
    <property type="match status" value="1"/>
</dbReference>
<dbReference type="Pfam" id="PF00078">
    <property type="entry name" value="RVT_1"/>
    <property type="match status" value="1"/>
</dbReference>
<gene>
    <name evidence="2" type="ORF">AFUS01_LOCUS14609</name>
</gene>
<dbReference type="PROSITE" id="PS50878">
    <property type="entry name" value="RT_POL"/>
    <property type="match status" value="1"/>
</dbReference>
<protein>
    <recommendedName>
        <fullName evidence="1">Reverse transcriptase domain-containing protein</fullName>
    </recommendedName>
</protein>
<evidence type="ECO:0000259" key="1">
    <source>
        <dbReference type="PROSITE" id="PS50878"/>
    </source>
</evidence>
<proteinExistence type="predicted"/>
<reference evidence="2" key="1">
    <citation type="submission" date="2021-06" db="EMBL/GenBank/DDBJ databases">
        <authorList>
            <person name="Hodson N. C."/>
            <person name="Mongue J. A."/>
            <person name="Jaron S. K."/>
        </authorList>
    </citation>
    <scope>NUCLEOTIDE SEQUENCE</scope>
</reference>
<dbReference type="OrthoDB" id="415068at2759"/>
<accession>A0A8J2JR27</accession>
<dbReference type="AlphaFoldDB" id="A0A8J2JR27"/>
<feature type="domain" description="Reverse transcriptase" evidence="1">
    <location>
        <begin position="1"/>
        <end position="166"/>
    </location>
</feature>
<organism evidence="2 3">
    <name type="scientific">Allacma fusca</name>
    <dbReference type="NCBI Taxonomy" id="39272"/>
    <lineage>
        <taxon>Eukaryota</taxon>
        <taxon>Metazoa</taxon>
        <taxon>Ecdysozoa</taxon>
        <taxon>Arthropoda</taxon>
        <taxon>Hexapoda</taxon>
        <taxon>Collembola</taxon>
        <taxon>Symphypleona</taxon>
        <taxon>Sminthuridae</taxon>
        <taxon>Allacma</taxon>
    </lineage>
</organism>
<dbReference type="InterPro" id="IPR000477">
    <property type="entry name" value="RT_dom"/>
</dbReference>
<sequence>MILILKPGKPLEEPSSYHPISLLPIISKVFEKAVCKRLMKVIIEKNVIPAIQFGFRAKHSTIEQVHRAVNTITQALEKKQFAPAVFLDVSCAFDRVWHEGLIIKLRAYLPSSLCNLLISYLKHHTFRVQWGCGSSQDTAIAAGVPQGSVLGPILFLLFTSDFPVTE</sequence>
<dbReference type="EMBL" id="CAJVCH010125141">
    <property type="protein sequence ID" value="CAG7725662.1"/>
    <property type="molecule type" value="Genomic_DNA"/>
</dbReference>
<dbReference type="CDD" id="cd01650">
    <property type="entry name" value="RT_nLTR_like"/>
    <property type="match status" value="1"/>
</dbReference>
<name>A0A8J2JR27_9HEXA</name>
<dbReference type="Proteomes" id="UP000708208">
    <property type="component" value="Unassembled WGS sequence"/>
</dbReference>
<feature type="non-terminal residue" evidence="2">
    <location>
        <position position="166"/>
    </location>
</feature>
<keyword evidence="3" id="KW-1185">Reference proteome</keyword>
<evidence type="ECO:0000313" key="2">
    <source>
        <dbReference type="EMBL" id="CAG7725662.1"/>
    </source>
</evidence>
<comment type="caution">
    <text evidence="2">The sequence shown here is derived from an EMBL/GenBank/DDBJ whole genome shotgun (WGS) entry which is preliminary data.</text>
</comment>
<evidence type="ECO:0000313" key="3">
    <source>
        <dbReference type="Proteomes" id="UP000708208"/>
    </source>
</evidence>